<proteinExistence type="predicted"/>
<feature type="region of interest" description="Disordered" evidence="1">
    <location>
        <begin position="200"/>
        <end position="236"/>
    </location>
</feature>
<evidence type="ECO:0000313" key="3">
    <source>
        <dbReference type="Proteomes" id="UP000799776"/>
    </source>
</evidence>
<feature type="compositionally biased region" description="Low complexity" evidence="1">
    <location>
        <begin position="204"/>
        <end position="231"/>
    </location>
</feature>
<feature type="region of interest" description="Disordered" evidence="1">
    <location>
        <begin position="273"/>
        <end position="342"/>
    </location>
</feature>
<feature type="compositionally biased region" description="Basic and acidic residues" evidence="1">
    <location>
        <begin position="302"/>
        <end position="314"/>
    </location>
</feature>
<gene>
    <name evidence="2" type="ORF">K490DRAFT_65579</name>
</gene>
<dbReference type="AlphaFoldDB" id="A0A9P4HYU8"/>
<evidence type="ECO:0000256" key="1">
    <source>
        <dbReference type="SAM" id="MobiDB-lite"/>
    </source>
</evidence>
<protein>
    <submittedName>
        <fullName evidence="2">Uncharacterized protein</fullName>
    </submittedName>
</protein>
<keyword evidence="3" id="KW-1185">Reference proteome</keyword>
<feature type="compositionally biased region" description="Polar residues" evidence="1">
    <location>
        <begin position="275"/>
        <end position="298"/>
    </location>
</feature>
<sequence>MDQNDRGYPAVMPSHLSWLPDDLAQALSRHWWSLPLVLQRAIFASMPHPGPVQRGFPTIRTIFDGRLERLRSLIVAREASRANVHLYDLRQQCVEAAQAWMHDPRRSPSYFHVYQVYNPISPKLIKLIQVLHKNGFNSFLEYIDIATRPPGTYDAHHPPPVAFMQYRAQISPEDQAPQPFERHLRFQAYISLLRGARDPTALPSTAQQSTAQQSTAQQSTAQQSTAQQTTAEGTASPYRDISSVIGISETERQAWQLTRARMLLERALVFPAGENSGQSGNLGESAHTDSNPENSENLTEPGHSDSNPEHDKTNPEYNDSDPEHQHSGFEHHDSNPEAYGDL</sequence>
<accession>A0A9P4HYU8</accession>
<reference evidence="2" key="1">
    <citation type="journal article" date="2020" name="Stud. Mycol.">
        <title>101 Dothideomycetes genomes: a test case for predicting lifestyles and emergence of pathogens.</title>
        <authorList>
            <person name="Haridas S."/>
            <person name="Albert R."/>
            <person name="Binder M."/>
            <person name="Bloem J."/>
            <person name="Labutti K."/>
            <person name="Salamov A."/>
            <person name="Andreopoulos B."/>
            <person name="Baker S."/>
            <person name="Barry K."/>
            <person name="Bills G."/>
            <person name="Bluhm B."/>
            <person name="Cannon C."/>
            <person name="Castanera R."/>
            <person name="Culley D."/>
            <person name="Daum C."/>
            <person name="Ezra D."/>
            <person name="Gonzalez J."/>
            <person name="Henrissat B."/>
            <person name="Kuo A."/>
            <person name="Liang C."/>
            <person name="Lipzen A."/>
            <person name="Lutzoni F."/>
            <person name="Magnuson J."/>
            <person name="Mondo S."/>
            <person name="Nolan M."/>
            <person name="Ohm R."/>
            <person name="Pangilinan J."/>
            <person name="Park H.-J."/>
            <person name="Ramirez L."/>
            <person name="Alfaro M."/>
            <person name="Sun H."/>
            <person name="Tritt A."/>
            <person name="Yoshinaga Y."/>
            <person name="Zwiers L.-H."/>
            <person name="Turgeon B."/>
            <person name="Goodwin S."/>
            <person name="Spatafora J."/>
            <person name="Crous P."/>
            <person name="Grigoriev I."/>
        </authorList>
    </citation>
    <scope>NUCLEOTIDE SEQUENCE</scope>
    <source>
        <strain evidence="2">CBS 121410</strain>
    </source>
</reference>
<feature type="compositionally biased region" description="Basic and acidic residues" evidence="1">
    <location>
        <begin position="321"/>
        <end position="335"/>
    </location>
</feature>
<name>A0A9P4HYU8_9PEZI</name>
<organism evidence="2 3">
    <name type="scientific">Saccharata proteae CBS 121410</name>
    <dbReference type="NCBI Taxonomy" id="1314787"/>
    <lineage>
        <taxon>Eukaryota</taxon>
        <taxon>Fungi</taxon>
        <taxon>Dikarya</taxon>
        <taxon>Ascomycota</taxon>
        <taxon>Pezizomycotina</taxon>
        <taxon>Dothideomycetes</taxon>
        <taxon>Dothideomycetes incertae sedis</taxon>
        <taxon>Botryosphaeriales</taxon>
        <taxon>Saccharataceae</taxon>
        <taxon>Saccharata</taxon>
    </lineage>
</organism>
<dbReference type="EMBL" id="ML978719">
    <property type="protein sequence ID" value="KAF2087740.1"/>
    <property type="molecule type" value="Genomic_DNA"/>
</dbReference>
<evidence type="ECO:0000313" key="2">
    <source>
        <dbReference type="EMBL" id="KAF2087740.1"/>
    </source>
</evidence>
<dbReference type="Proteomes" id="UP000799776">
    <property type="component" value="Unassembled WGS sequence"/>
</dbReference>
<comment type="caution">
    <text evidence="2">The sequence shown here is derived from an EMBL/GenBank/DDBJ whole genome shotgun (WGS) entry which is preliminary data.</text>
</comment>